<organism evidence="3 4">
    <name type="scientific">Agrilutibacter solisilvae</name>
    <dbReference type="NCBI Taxonomy" id="2763317"/>
    <lineage>
        <taxon>Bacteria</taxon>
        <taxon>Pseudomonadati</taxon>
        <taxon>Pseudomonadota</taxon>
        <taxon>Gammaproteobacteria</taxon>
        <taxon>Lysobacterales</taxon>
        <taxon>Lysobacteraceae</taxon>
        <taxon>Agrilutibacter</taxon>
    </lineage>
</organism>
<dbReference type="Pfam" id="PF04972">
    <property type="entry name" value="BON"/>
    <property type="match status" value="1"/>
</dbReference>
<dbReference type="Proteomes" id="UP000639274">
    <property type="component" value="Chromosome"/>
</dbReference>
<evidence type="ECO:0000259" key="2">
    <source>
        <dbReference type="PROSITE" id="PS50914"/>
    </source>
</evidence>
<proteinExistence type="predicted"/>
<keyword evidence="1" id="KW-1133">Transmembrane helix</keyword>
<feature type="domain" description="BON" evidence="2">
    <location>
        <begin position="76"/>
        <end position="142"/>
    </location>
</feature>
<keyword evidence="1" id="KW-0812">Transmembrane</keyword>
<dbReference type="KEGG" id="lsf:I8J32_014320"/>
<evidence type="ECO:0000313" key="3">
    <source>
        <dbReference type="EMBL" id="QSX77885.1"/>
    </source>
</evidence>
<dbReference type="Gene3D" id="3.30.1340.30">
    <property type="match status" value="1"/>
</dbReference>
<keyword evidence="1" id="KW-0472">Membrane</keyword>
<dbReference type="PROSITE" id="PS50914">
    <property type="entry name" value="BON"/>
    <property type="match status" value="1"/>
</dbReference>
<keyword evidence="4" id="KW-1185">Reference proteome</keyword>
<gene>
    <name evidence="3" type="ORF">I8J32_014320</name>
</gene>
<dbReference type="AlphaFoldDB" id="A0A974XZM7"/>
<dbReference type="RefSeq" id="WP_200615748.1">
    <property type="nucleotide sequence ID" value="NZ_CP071518.1"/>
</dbReference>
<evidence type="ECO:0000256" key="1">
    <source>
        <dbReference type="SAM" id="Phobius"/>
    </source>
</evidence>
<reference evidence="3 4" key="1">
    <citation type="submission" date="2021-03" db="EMBL/GenBank/DDBJ databases">
        <title>Lysobacter sp. nov. isolated from soil of gangwondo yeongwol, south Korea.</title>
        <authorList>
            <person name="Kim K.R."/>
            <person name="Kim K.H."/>
            <person name="Jeon C.O."/>
        </authorList>
    </citation>
    <scope>NUCLEOTIDE SEQUENCE [LARGE SCALE GENOMIC DNA]</scope>
    <source>
        <strain evidence="3 4">R19</strain>
    </source>
</reference>
<accession>A0A974XZM7</accession>
<feature type="transmembrane region" description="Helical" evidence="1">
    <location>
        <begin position="6"/>
        <end position="22"/>
    </location>
</feature>
<name>A0A974XZM7_9GAMM</name>
<sequence length="153" mass="16932">MSNLVKLAVAFGAGALVMYLFDPVTGRRRRWLAHEHVLAGDDELDTFAPARSRRPLDRMRDAALEARAQARAELDNDERLEARVRAKIGRLVDRPVDVEVGVEDGFVVLSGHVAVAEIDQLIDEVAALPGVEEVESRLTTRREGVAGEESQRH</sequence>
<dbReference type="InterPro" id="IPR007055">
    <property type="entry name" value="BON_dom"/>
</dbReference>
<protein>
    <submittedName>
        <fullName evidence="3">BON domain-containing protein</fullName>
    </submittedName>
</protein>
<evidence type="ECO:0000313" key="4">
    <source>
        <dbReference type="Proteomes" id="UP000639274"/>
    </source>
</evidence>
<dbReference type="EMBL" id="CP071518">
    <property type="protein sequence ID" value="QSX77885.1"/>
    <property type="molecule type" value="Genomic_DNA"/>
</dbReference>